<name>A0ABS5QLF4_9BACT</name>
<feature type="domain" description="Helix-hairpin-helix DNA-binding motif class 1" evidence="2">
    <location>
        <begin position="75"/>
        <end position="94"/>
    </location>
</feature>
<proteinExistence type="predicted"/>
<dbReference type="SMART" id="SM00278">
    <property type="entry name" value="HhH1"/>
    <property type="match status" value="4"/>
</dbReference>
<sequence length="569" mass="65938">DSPTNCQNKDGQNIDSLDNEIIENKDEENKEIEQNEINKKFEINTASIEELKTINRIGENIAREIIKNKPYCKYEELLEIKGIGQSILQNIIDDKNISLDSPTNCQNKDGQNIDSLDNEIIENKDEENKETGQNKDEENKKIEQNEINKKIEINTASIEELKTINRIGENIAREIIKNKPYCKYEELLEIKGIGQSILQNIIDDKNISLDSPTNCQNKDGQNIDSLDSEIIENKDEENKEEKNNQGNLKIVEINPVNDLLASYIKIQSIGGVYSGNLKVNGLGRGSSSREFEINVGSGEYIVISDTEFAFPRDLNVYTLDSIYISLNSQKLELIGQDGQIMDRVVSTNSNGYQSLYFDNNYEGEYRLFDYQDEFLLGEYELPKIINTSIKNIEKMDNIILQNKNKYERARNSRSKCVDDRELYKNKMNLHKNYSNIVNKKLKSDWYMVFEESGISSVNDIYQNQIDNLKEGKDLLEIDGIKVKPYNISHIEMINNGNISDLPSYYNKYIPNYYFNVFKNTNKYIFSLFNSEIKNFKNLFKKNAMNIERLFLIQEPVRGDTYDMINKLHF</sequence>
<dbReference type="InterPro" id="IPR003583">
    <property type="entry name" value="Hlx-hairpin-Hlx_DNA-bd_motif"/>
</dbReference>
<dbReference type="RefSeq" id="WP_213349101.1">
    <property type="nucleotide sequence ID" value="NZ_JAEDAM010000032.1"/>
</dbReference>
<accession>A0ABS5QLF4</accession>
<keyword evidence="4" id="KW-1185">Reference proteome</keyword>
<feature type="region of interest" description="Disordered" evidence="1">
    <location>
        <begin position="1"/>
        <end position="22"/>
    </location>
</feature>
<comment type="caution">
    <text evidence="3">The sequence shown here is derived from an EMBL/GenBank/DDBJ whole genome shotgun (WGS) entry which is preliminary data.</text>
</comment>
<dbReference type="EMBL" id="JAEDAM010000032">
    <property type="protein sequence ID" value="MBS8122023.1"/>
    <property type="molecule type" value="Genomic_DNA"/>
</dbReference>
<dbReference type="Pfam" id="PF12836">
    <property type="entry name" value="HHH_3"/>
    <property type="match status" value="2"/>
</dbReference>
<feature type="domain" description="Helix-hairpin-helix DNA-binding motif class 1" evidence="2">
    <location>
        <begin position="49"/>
        <end position="68"/>
    </location>
</feature>
<feature type="compositionally biased region" description="Polar residues" evidence="1">
    <location>
        <begin position="1"/>
        <end position="16"/>
    </location>
</feature>
<evidence type="ECO:0000313" key="4">
    <source>
        <dbReference type="Proteomes" id="UP000680365"/>
    </source>
</evidence>
<organism evidence="3 4">
    <name type="scientific">Candidatus Vampirococcus lugosii</name>
    <dbReference type="NCBI Taxonomy" id="2789015"/>
    <lineage>
        <taxon>Bacteria</taxon>
        <taxon>Candidatus Absconditibacteriota</taxon>
        <taxon>Vampirococcus</taxon>
    </lineage>
</organism>
<evidence type="ECO:0000256" key="1">
    <source>
        <dbReference type="SAM" id="MobiDB-lite"/>
    </source>
</evidence>
<dbReference type="SUPFAM" id="SSF81585">
    <property type="entry name" value="PsbU/PolX domain-like"/>
    <property type="match status" value="2"/>
</dbReference>
<dbReference type="Proteomes" id="UP000680365">
    <property type="component" value="Unassembled WGS sequence"/>
</dbReference>
<evidence type="ECO:0000259" key="2">
    <source>
        <dbReference type="SMART" id="SM00278"/>
    </source>
</evidence>
<evidence type="ECO:0000313" key="3">
    <source>
        <dbReference type="EMBL" id="MBS8122023.1"/>
    </source>
</evidence>
<dbReference type="InterPro" id="IPR051675">
    <property type="entry name" value="Endo/Exo/Phosphatase_dom_1"/>
</dbReference>
<reference evidence="3 4" key="1">
    <citation type="journal article" date="2021" name="Nat. Commun.">
        <title>Reductive evolution and unique predatory mode in the CPR bacterium Vampirococcus lugosii.</title>
        <authorList>
            <person name="Moreira D."/>
            <person name="Zivanovic Y."/>
            <person name="Lopez-Archilla A.I."/>
            <person name="Iniesto M."/>
            <person name="Lopez-Garcia P."/>
        </authorList>
    </citation>
    <scope>NUCLEOTIDE SEQUENCE [LARGE SCALE GENOMIC DNA]</scope>
    <source>
        <strain evidence="3">Chiprana</strain>
    </source>
</reference>
<dbReference type="PANTHER" id="PTHR21180:SF32">
    <property type="entry name" value="ENDONUCLEASE_EXONUCLEASE_PHOSPHATASE FAMILY DOMAIN-CONTAINING PROTEIN 1"/>
    <property type="match status" value="1"/>
</dbReference>
<protein>
    <submittedName>
        <fullName evidence="3">DNA binding protein, containing HHH motif</fullName>
    </submittedName>
</protein>
<feature type="domain" description="Helix-hairpin-helix DNA-binding motif class 1" evidence="2">
    <location>
        <begin position="185"/>
        <end position="204"/>
    </location>
</feature>
<dbReference type="Gene3D" id="1.10.150.320">
    <property type="entry name" value="Photosystem II 12 kDa extrinsic protein"/>
    <property type="match status" value="2"/>
</dbReference>
<feature type="domain" description="Helix-hairpin-helix DNA-binding motif class 1" evidence="2">
    <location>
        <begin position="159"/>
        <end position="178"/>
    </location>
</feature>
<gene>
    <name evidence="3" type="ORF">VAMP_67n138</name>
</gene>
<dbReference type="PANTHER" id="PTHR21180">
    <property type="entry name" value="ENDONUCLEASE/EXONUCLEASE/PHOSPHATASE FAMILY DOMAIN-CONTAINING PROTEIN 1"/>
    <property type="match status" value="1"/>
</dbReference>
<feature type="non-terminal residue" evidence="3">
    <location>
        <position position="1"/>
    </location>
</feature>